<keyword evidence="2" id="KW-1185">Reference proteome</keyword>
<evidence type="ECO:0000313" key="2">
    <source>
        <dbReference type="Proteomes" id="UP001151079"/>
    </source>
</evidence>
<dbReference type="RefSeq" id="WP_264205048.1">
    <property type="nucleotide sequence ID" value="NZ_JAOZEW010000003.1"/>
</dbReference>
<dbReference type="AlphaFoldDB" id="A0A9X2YTZ5"/>
<organism evidence="1 2">
    <name type="scientific">Flavobacterium shii</name>
    <dbReference type="NCBI Taxonomy" id="2987687"/>
    <lineage>
        <taxon>Bacteria</taxon>
        <taxon>Pseudomonadati</taxon>
        <taxon>Bacteroidota</taxon>
        <taxon>Flavobacteriia</taxon>
        <taxon>Flavobacteriales</taxon>
        <taxon>Flavobacteriaceae</taxon>
        <taxon>Flavobacterium</taxon>
    </lineage>
</organism>
<sequence>MVQNIYIVCPPKKATGGPEALHQLGYILNSLGFNAKMLYSKYKKDPVHPFYKNYNVPYVMKVKDSIENVMIIPESMTNLIAKYPLAEKKIWWLSLDFYEVLMNSREKKKNWIRKLFVPYKHTEYRFEPNKTITHWYQSQRTKDFLLTKDHENDIAYLCDYVTELFFDNLPEPHQFLKENIITYNPKKGLDKIEKYMNLLPQYTWIPLSGMSREEMRDTLRKTKLHVDFGYFPGRDKIPREALISGVCLLTGRDGTSAFKEDLGIPERYKLHTDEMQSEKVTELINHLMNNYDAVFDEFSDFRTFVMNEKNSMIENTKKLFNKTQIS</sequence>
<accession>A0A9X2YTZ5</accession>
<proteinExistence type="predicted"/>
<protein>
    <submittedName>
        <fullName evidence="1">Uncharacterized protein</fullName>
    </submittedName>
</protein>
<reference evidence="1" key="1">
    <citation type="submission" date="2022-10" db="EMBL/GenBank/DDBJ databases">
        <title>Two novel species of Flavobacterium.</title>
        <authorList>
            <person name="Liu Q."/>
            <person name="Xin Y.-H."/>
        </authorList>
    </citation>
    <scope>NUCLEOTIDE SEQUENCE</scope>
    <source>
        <strain evidence="1">LS1R49</strain>
    </source>
</reference>
<comment type="caution">
    <text evidence="1">The sequence shown here is derived from an EMBL/GenBank/DDBJ whole genome shotgun (WGS) entry which is preliminary data.</text>
</comment>
<name>A0A9X2YTZ5_9FLAO</name>
<dbReference type="EMBL" id="JAOZEW010000003">
    <property type="protein sequence ID" value="MCV9926869.1"/>
    <property type="molecule type" value="Genomic_DNA"/>
</dbReference>
<gene>
    <name evidence="1" type="ORF">OIU83_04370</name>
</gene>
<evidence type="ECO:0000313" key="1">
    <source>
        <dbReference type="EMBL" id="MCV9926869.1"/>
    </source>
</evidence>
<dbReference type="Proteomes" id="UP001151079">
    <property type="component" value="Unassembled WGS sequence"/>
</dbReference>